<feature type="transmembrane region" description="Helical" evidence="2">
    <location>
        <begin position="138"/>
        <end position="159"/>
    </location>
</feature>
<feature type="domain" description="Rhodopsin" evidence="3">
    <location>
        <begin position="56"/>
        <end position="274"/>
    </location>
</feature>
<evidence type="ECO:0000313" key="5">
    <source>
        <dbReference type="Proteomes" id="UP000327118"/>
    </source>
</evidence>
<evidence type="ECO:0000313" key="4">
    <source>
        <dbReference type="EMBL" id="KAE8352705.1"/>
    </source>
</evidence>
<feature type="transmembrane region" description="Helical" evidence="2">
    <location>
        <begin position="26"/>
        <end position="49"/>
    </location>
</feature>
<dbReference type="AlphaFoldDB" id="A0A5N6Z4Z7"/>
<feature type="region of interest" description="Disordered" evidence="1">
    <location>
        <begin position="355"/>
        <end position="375"/>
    </location>
</feature>
<sequence length="375" mass="41139">MPALSSPLPPGMVPPLAADNDNDHSGLIVVITSLTLFLALASLSVRIFAASKRSFTLNDDYVLLVVVAFACVQVSLTLVSVHYGWGKTWDMISETDFIPMLKTAYVADLFYVVTLGLSKICTMVFYRNLAVRRTMRTNNAILGACSVCTVLAIVILGMRCDKNPWKDIDNRCVGLLPRWKAICAFDIVLEALILAYPVRIILKVQISFLKKLMVLMILSCRVILVPLSVVHLHFIQKQIRSSNPTLTGTYATTAAEIHLGVSVVVLTVSSLKMFVAVYEDEQGLAYTEDVSKSQGVGNGSHQSKPWLWRWSRQKKELSASSSGCDDATVVPLASGARDNANAIVKSVHISVTHQDREDIELRESGPSGQRGKGRM</sequence>
<keyword evidence="5" id="KW-1185">Reference proteome</keyword>
<dbReference type="OrthoDB" id="3918601at2759"/>
<evidence type="ECO:0000259" key="3">
    <source>
        <dbReference type="Pfam" id="PF20684"/>
    </source>
</evidence>
<feature type="transmembrane region" description="Helical" evidence="2">
    <location>
        <begin position="105"/>
        <end position="126"/>
    </location>
</feature>
<feature type="transmembrane region" description="Helical" evidence="2">
    <location>
        <begin position="61"/>
        <end position="85"/>
    </location>
</feature>
<dbReference type="PANTHER" id="PTHR39614:SF2">
    <property type="entry name" value="INTEGRAL MEMBRANE PROTEIN"/>
    <property type="match status" value="1"/>
</dbReference>
<reference evidence="5" key="1">
    <citation type="submission" date="2019-04" db="EMBL/GenBank/DDBJ databases">
        <title>Friends and foes A comparative genomics studyof 23 Aspergillus species from section Flavi.</title>
        <authorList>
            <consortium name="DOE Joint Genome Institute"/>
            <person name="Kjaerbolling I."/>
            <person name="Vesth T."/>
            <person name="Frisvad J.C."/>
            <person name="Nybo J.L."/>
            <person name="Theobald S."/>
            <person name="Kildgaard S."/>
            <person name="Isbrandt T."/>
            <person name="Kuo A."/>
            <person name="Sato A."/>
            <person name="Lyhne E.K."/>
            <person name="Kogle M.E."/>
            <person name="Wiebenga A."/>
            <person name="Kun R.S."/>
            <person name="Lubbers R.J."/>
            <person name="Makela M.R."/>
            <person name="Barry K."/>
            <person name="Chovatia M."/>
            <person name="Clum A."/>
            <person name="Daum C."/>
            <person name="Haridas S."/>
            <person name="He G."/>
            <person name="LaButti K."/>
            <person name="Lipzen A."/>
            <person name="Mondo S."/>
            <person name="Riley R."/>
            <person name="Salamov A."/>
            <person name="Simmons B.A."/>
            <person name="Magnuson J.K."/>
            <person name="Henrissat B."/>
            <person name="Mortensen U.H."/>
            <person name="Larsen T.O."/>
            <person name="Devries R.P."/>
            <person name="Grigoriev I.V."/>
            <person name="Machida M."/>
            <person name="Baker S.E."/>
            <person name="Andersen M.R."/>
        </authorList>
    </citation>
    <scope>NUCLEOTIDE SEQUENCE [LARGE SCALE GENOMIC DNA]</scope>
    <source>
        <strain evidence="5">CBS 553.77</strain>
    </source>
</reference>
<gene>
    <name evidence="4" type="ORF">BDV28DRAFT_148780</name>
</gene>
<accession>A0A5N6Z4Z7</accession>
<dbReference type="Proteomes" id="UP000327118">
    <property type="component" value="Unassembled WGS sequence"/>
</dbReference>
<protein>
    <recommendedName>
        <fullName evidence="3">Rhodopsin domain-containing protein</fullName>
    </recommendedName>
</protein>
<keyword evidence="2" id="KW-0812">Transmembrane</keyword>
<dbReference type="EMBL" id="ML739121">
    <property type="protein sequence ID" value="KAE8352705.1"/>
    <property type="molecule type" value="Genomic_DNA"/>
</dbReference>
<proteinExistence type="predicted"/>
<feature type="transmembrane region" description="Helical" evidence="2">
    <location>
        <begin position="214"/>
        <end position="234"/>
    </location>
</feature>
<dbReference type="InterPro" id="IPR049326">
    <property type="entry name" value="Rhodopsin_dom_fungi"/>
</dbReference>
<keyword evidence="2" id="KW-0472">Membrane</keyword>
<evidence type="ECO:0000256" key="2">
    <source>
        <dbReference type="SAM" id="Phobius"/>
    </source>
</evidence>
<name>A0A5N6Z4Z7_9EURO</name>
<organism evidence="4 5">
    <name type="scientific">Aspergillus coremiiformis</name>
    <dbReference type="NCBI Taxonomy" id="138285"/>
    <lineage>
        <taxon>Eukaryota</taxon>
        <taxon>Fungi</taxon>
        <taxon>Dikarya</taxon>
        <taxon>Ascomycota</taxon>
        <taxon>Pezizomycotina</taxon>
        <taxon>Eurotiomycetes</taxon>
        <taxon>Eurotiomycetidae</taxon>
        <taxon>Eurotiales</taxon>
        <taxon>Aspergillaceae</taxon>
        <taxon>Aspergillus</taxon>
        <taxon>Aspergillus subgen. Circumdati</taxon>
    </lineage>
</organism>
<dbReference type="PANTHER" id="PTHR39614">
    <property type="entry name" value="INTEGRAL MEMBRANE PROTEIN"/>
    <property type="match status" value="1"/>
</dbReference>
<dbReference type="Pfam" id="PF20684">
    <property type="entry name" value="Fung_rhodopsin"/>
    <property type="match status" value="1"/>
</dbReference>
<keyword evidence="2" id="KW-1133">Transmembrane helix</keyword>
<evidence type="ECO:0000256" key="1">
    <source>
        <dbReference type="SAM" id="MobiDB-lite"/>
    </source>
</evidence>